<proteinExistence type="predicted"/>
<accession>A0A844XWD9</accession>
<evidence type="ECO:0008006" key="3">
    <source>
        <dbReference type="Google" id="ProtNLM"/>
    </source>
</evidence>
<name>A0A844XWD9_9SPHN</name>
<dbReference type="OrthoDB" id="7427292at2"/>
<evidence type="ECO:0000313" key="1">
    <source>
        <dbReference type="EMBL" id="MXO50210.1"/>
    </source>
</evidence>
<gene>
    <name evidence="1" type="ORF">GRI42_02710</name>
</gene>
<comment type="caution">
    <text evidence="1">The sequence shown here is derived from an EMBL/GenBank/DDBJ whole genome shotgun (WGS) entry which is preliminary data.</text>
</comment>
<evidence type="ECO:0000313" key="2">
    <source>
        <dbReference type="Proteomes" id="UP000444185"/>
    </source>
</evidence>
<protein>
    <recommendedName>
        <fullName evidence="3">DUF4261 domain-containing protein</fullName>
    </recommendedName>
</protein>
<dbReference type="Proteomes" id="UP000444185">
    <property type="component" value="Unassembled WGS sequence"/>
</dbReference>
<keyword evidence="2" id="KW-1185">Reference proteome</keyword>
<dbReference type="EMBL" id="WTYF01000004">
    <property type="protein sequence ID" value="MXO50210.1"/>
    <property type="molecule type" value="Genomic_DNA"/>
</dbReference>
<organism evidence="1 2">
    <name type="scientific">Qipengyuania gaetbuli</name>
    <dbReference type="NCBI Taxonomy" id="266952"/>
    <lineage>
        <taxon>Bacteria</taxon>
        <taxon>Pseudomonadati</taxon>
        <taxon>Pseudomonadota</taxon>
        <taxon>Alphaproteobacteria</taxon>
        <taxon>Sphingomonadales</taxon>
        <taxon>Erythrobacteraceae</taxon>
        <taxon>Qipengyuania</taxon>
    </lineage>
</organism>
<dbReference type="RefSeq" id="WP_160606688.1">
    <property type="nucleotide sequence ID" value="NZ_WTYF01000004.1"/>
</dbReference>
<sequence length="266" mass="28134">MQRGSGKPDEARRCPDGLYFLFEPGQRPDRSTLIDALAAVPQASVSHDPLLHDEVAAPERRESTRGGDWLELLQWGMTFDCLGLAPGPGVAVPPFVHRFNVPAGFGDSANEAIALVPGPHLADAANSLPIVRSMLDMGAGLAEHLPGVKAVSWGPSCSAIEPDFFLRTVNAWIDGGPFPALGLVGFAVDGDGALGSDGLAWFIGQEILIAPEIAQDRIGATRMAARLVHELVGEGPLQEKSEARFEDGAMVMLDPKGDGTVRVTPM</sequence>
<reference evidence="1 2" key="1">
    <citation type="submission" date="2019-12" db="EMBL/GenBank/DDBJ databases">
        <title>Genomic-based taxomic classification of the family Erythrobacteraceae.</title>
        <authorList>
            <person name="Xu L."/>
        </authorList>
    </citation>
    <scope>NUCLEOTIDE SEQUENCE [LARGE SCALE GENOMIC DNA]</scope>
    <source>
        <strain evidence="1 2">DSM 16225</strain>
    </source>
</reference>
<dbReference type="AlphaFoldDB" id="A0A844XWD9"/>